<keyword evidence="10 16" id="KW-0418">Kinase</keyword>
<accession>A0A177ECK6</accession>
<comment type="catalytic activity">
    <reaction evidence="14">
        <text>beta-D-fructose 6-phosphate + ATP = beta-D-fructose 1,6-bisphosphate + ADP + H(+)</text>
        <dbReference type="Rhea" id="RHEA:16109"/>
        <dbReference type="ChEBI" id="CHEBI:15378"/>
        <dbReference type="ChEBI" id="CHEBI:30616"/>
        <dbReference type="ChEBI" id="CHEBI:32966"/>
        <dbReference type="ChEBI" id="CHEBI:57634"/>
        <dbReference type="ChEBI" id="CHEBI:456216"/>
        <dbReference type="EC" id="2.7.1.11"/>
    </reaction>
</comment>
<dbReference type="GO" id="GO:0016208">
    <property type="term" value="F:AMP binding"/>
    <property type="evidence" value="ECO:0007669"/>
    <property type="project" value="TreeGrafter"/>
</dbReference>
<dbReference type="Gene3D" id="3.40.50.460">
    <property type="entry name" value="Phosphofructokinase domain"/>
    <property type="match status" value="2"/>
</dbReference>
<dbReference type="InterPro" id="IPR015912">
    <property type="entry name" value="Phosphofructokinase_CS"/>
</dbReference>
<dbReference type="GO" id="GO:0003872">
    <property type="term" value="F:6-phosphofructokinase activity"/>
    <property type="evidence" value="ECO:0007669"/>
    <property type="project" value="UniProtKB-EC"/>
</dbReference>
<dbReference type="GO" id="GO:0061621">
    <property type="term" value="P:canonical glycolysis"/>
    <property type="evidence" value="ECO:0007669"/>
    <property type="project" value="TreeGrafter"/>
</dbReference>
<evidence type="ECO:0000256" key="1">
    <source>
        <dbReference type="ARBA" id="ARBA00001946"/>
    </source>
</evidence>
<evidence type="ECO:0000256" key="7">
    <source>
        <dbReference type="ARBA" id="ARBA00022679"/>
    </source>
</evidence>
<dbReference type="AlphaFoldDB" id="A0A177ECK6"/>
<keyword evidence="7" id="KW-0808">Transferase</keyword>
<dbReference type="VEuPathDB" id="MicrosporidiaDB:NEDG_01031"/>
<name>A0A177ECK6_9MICR</name>
<dbReference type="GO" id="GO:0042802">
    <property type="term" value="F:identical protein binding"/>
    <property type="evidence" value="ECO:0007669"/>
    <property type="project" value="TreeGrafter"/>
</dbReference>
<reference evidence="16 17" key="1">
    <citation type="submission" date="2016-02" db="EMBL/GenBank/DDBJ databases">
        <title>Discovery of a natural microsporidian pathogen with a broad tissue tropism in Caenorhabditis elegans.</title>
        <authorList>
            <person name="Luallen R.J."/>
            <person name="Reinke A.W."/>
            <person name="Tong L."/>
            <person name="Botts M.R."/>
            <person name="Felix M.-A."/>
            <person name="Troemel E.R."/>
        </authorList>
    </citation>
    <scope>NUCLEOTIDE SEQUENCE [LARGE SCALE GENOMIC DNA]</scope>
    <source>
        <strain evidence="16 17">JUm2807</strain>
    </source>
</reference>
<evidence type="ECO:0000259" key="15">
    <source>
        <dbReference type="Pfam" id="PF00365"/>
    </source>
</evidence>
<evidence type="ECO:0000256" key="12">
    <source>
        <dbReference type="ARBA" id="ARBA00022842"/>
    </source>
</evidence>
<dbReference type="Gene3D" id="3.40.50.450">
    <property type="match status" value="1"/>
</dbReference>
<evidence type="ECO:0000256" key="3">
    <source>
        <dbReference type="ARBA" id="ARBA00004679"/>
    </source>
</evidence>
<evidence type="ECO:0000256" key="9">
    <source>
        <dbReference type="ARBA" id="ARBA00022741"/>
    </source>
</evidence>
<dbReference type="GO" id="GO:0005524">
    <property type="term" value="F:ATP binding"/>
    <property type="evidence" value="ECO:0007669"/>
    <property type="project" value="UniProtKB-KW"/>
</dbReference>
<evidence type="ECO:0000313" key="16">
    <source>
        <dbReference type="EMBL" id="OAG28892.1"/>
    </source>
</evidence>
<sequence length="770" mass="83795">MVKIEFFLQTKEKRDLVSAFYESLGLKSTIQKKYLRIRSTEQTRIVSVTQSRIYLRAQNHRDILESNQDLSYDLETDFLEQDVETNHAHRSHHIPFRIKLCDPLNNSVCIAPALEPKTLGILTSGGDAPGMNSAVWAVIKAARKNRAKTLGIFNGFQGLIQGEIREISETEAAKHMHLGGTFLRSARSLDFKTEEGLKKAVANLKAHHIDSLVIIGGDGTMRGAGKLAKECPEVTVIFIPGSIDNDIPGTESIGAATALHRIIESVDCIESTMSSHNRGFVLEVMGRDCGWLALMAAFASDASYVFLPEYPEEENWPETLKNAVLSRTRNCTYVVLAEGAKNKDGSRITGSAICEALQGLGIDSRSVVLGHTQRGGSPCATDRLIAPILGVAAAEIALSRQGSYAVFYINTAEKILDLTSCIERCNAAVEHLSTRSLNDVIRARGKEFADLRTAVITRETEAKEPFENYAVATVGSVGGGSENIIANLIKYARVSGKKIHDVSVHPYLYRGGKTKKTEADLGSFKKTLQALACTTLVLIGGLDALNEGKKLASLFDRVLIIPCTVSNNVPGTNTSIGADTALDTITALCDNLKINVSRNIAYLVEVHGGACGYLSIATALAIGALDCYFPEETRIIKRLNRTTKHLSKYFAKHTSPQLVIRGNGAMKGICNNTVAKILETDGSSDYVLRDCVLGHVQKGNKATAVDRVRAAKSALFTIKSEVTGAWVVGVNGWVVTSTPLTEALLDVNEDKRRVKKATWLEMARTYRVLN</sequence>
<dbReference type="InterPro" id="IPR035966">
    <property type="entry name" value="PKF_sf"/>
</dbReference>
<evidence type="ECO:0000256" key="2">
    <source>
        <dbReference type="ARBA" id="ARBA00004496"/>
    </source>
</evidence>
<evidence type="ECO:0000256" key="8">
    <source>
        <dbReference type="ARBA" id="ARBA00022723"/>
    </source>
</evidence>
<dbReference type="GO" id="GO:0046872">
    <property type="term" value="F:metal ion binding"/>
    <property type="evidence" value="ECO:0007669"/>
    <property type="project" value="UniProtKB-KW"/>
</dbReference>
<dbReference type="OrthoDB" id="537915at2759"/>
<keyword evidence="13" id="KW-0324">Glycolysis</keyword>
<gene>
    <name evidence="16" type="ORF">NEDG_01031</name>
</gene>
<dbReference type="InterPro" id="IPR022953">
    <property type="entry name" value="ATP_PFK"/>
</dbReference>
<dbReference type="GO" id="GO:0006002">
    <property type="term" value="P:fructose 6-phosphate metabolic process"/>
    <property type="evidence" value="ECO:0007669"/>
    <property type="project" value="InterPro"/>
</dbReference>
<dbReference type="STRING" id="1805483.A0A177ECK6"/>
<keyword evidence="11" id="KW-0067">ATP-binding</keyword>
<evidence type="ECO:0000256" key="14">
    <source>
        <dbReference type="ARBA" id="ARBA00048070"/>
    </source>
</evidence>
<dbReference type="PANTHER" id="PTHR13697:SF4">
    <property type="entry name" value="ATP-DEPENDENT 6-PHOSPHOFRUCTOKINASE"/>
    <property type="match status" value="1"/>
</dbReference>
<comment type="caution">
    <text evidence="16">The sequence shown here is derived from an EMBL/GenBank/DDBJ whole genome shotgun (WGS) entry which is preliminary data.</text>
</comment>
<comment type="cofactor">
    <cofactor evidence="1">
        <name>Mg(2+)</name>
        <dbReference type="ChEBI" id="CHEBI:18420"/>
    </cofactor>
</comment>
<keyword evidence="12" id="KW-0460">Magnesium</keyword>
<keyword evidence="17" id="KW-1185">Reference proteome</keyword>
<dbReference type="PROSITE" id="PS00433">
    <property type="entry name" value="PHOSPHOFRUCTOKINASE"/>
    <property type="match status" value="1"/>
</dbReference>
<evidence type="ECO:0000256" key="6">
    <source>
        <dbReference type="ARBA" id="ARBA00022533"/>
    </source>
</evidence>
<proteinExistence type="predicted"/>
<keyword evidence="8" id="KW-0479">Metal-binding</keyword>
<organism evidence="16 17">
    <name type="scientific">Nematocida displodere</name>
    <dbReference type="NCBI Taxonomy" id="1805483"/>
    <lineage>
        <taxon>Eukaryota</taxon>
        <taxon>Fungi</taxon>
        <taxon>Fungi incertae sedis</taxon>
        <taxon>Microsporidia</taxon>
        <taxon>Nematocida</taxon>
    </lineage>
</organism>
<evidence type="ECO:0000256" key="10">
    <source>
        <dbReference type="ARBA" id="ARBA00022777"/>
    </source>
</evidence>
<keyword evidence="6" id="KW-0021">Allosteric enzyme</keyword>
<dbReference type="RefSeq" id="XP_067543637.1">
    <property type="nucleotide sequence ID" value="XM_067688449.1"/>
</dbReference>
<dbReference type="Pfam" id="PF00365">
    <property type="entry name" value="PFK"/>
    <property type="match status" value="2"/>
</dbReference>
<protein>
    <recommendedName>
        <fullName evidence="4">6-phosphofructokinase</fullName>
        <ecNumber evidence="4">2.7.1.11</ecNumber>
    </recommendedName>
</protein>
<dbReference type="NCBIfam" id="NF002872">
    <property type="entry name" value="PRK03202.1"/>
    <property type="match status" value="1"/>
</dbReference>
<evidence type="ECO:0000256" key="11">
    <source>
        <dbReference type="ARBA" id="ARBA00022840"/>
    </source>
</evidence>
<dbReference type="GO" id="GO:0030388">
    <property type="term" value="P:fructose 1,6-bisphosphate metabolic process"/>
    <property type="evidence" value="ECO:0007669"/>
    <property type="project" value="TreeGrafter"/>
</dbReference>
<dbReference type="GO" id="GO:0048029">
    <property type="term" value="F:monosaccharide binding"/>
    <property type="evidence" value="ECO:0007669"/>
    <property type="project" value="TreeGrafter"/>
</dbReference>
<feature type="domain" description="Phosphofructokinase" evidence="15">
    <location>
        <begin position="515"/>
        <end position="716"/>
    </location>
</feature>
<dbReference type="GeneID" id="93647381"/>
<dbReference type="GO" id="GO:0070095">
    <property type="term" value="F:fructose-6-phosphate binding"/>
    <property type="evidence" value="ECO:0007669"/>
    <property type="project" value="TreeGrafter"/>
</dbReference>
<dbReference type="Proteomes" id="UP000185944">
    <property type="component" value="Unassembled WGS sequence"/>
</dbReference>
<keyword evidence="5" id="KW-0963">Cytoplasm</keyword>
<keyword evidence="9" id="KW-0547">Nucleotide-binding</keyword>
<comment type="pathway">
    <text evidence="3">Carbohydrate degradation; glycolysis; D-glyceraldehyde 3-phosphate and glycerone phosphate from D-glucose: step 3/4.</text>
</comment>
<dbReference type="PRINTS" id="PR00476">
    <property type="entry name" value="PHFRCTKINASE"/>
</dbReference>
<evidence type="ECO:0000256" key="4">
    <source>
        <dbReference type="ARBA" id="ARBA00012055"/>
    </source>
</evidence>
<evidence type="ECO:0000256" key="5">
    <source>
        <dbReference type="ARBA" id="ARBA00022490"/>
    </source>
</evidence>
<dbReference type="SUPFAM" id="SSF53784">
    <property type="entry name" value="Phosphofructokinase"/>
    <property type="match status" value="2"/>
</dbReference>
<dbReference type="UniPathway" id="UPA00109">
    <property type="reaction ID" value="UER00182"/>
</dbReference>
<dbReference type="EC" id="2.7.1.11" evidence="4"/>
<dbReference type="GO" id="GO:0005945">
    <property type="term" value="C:6-phosphofructokinase complex"/>
    <property type="evidence" value="ECO:0007669"/>
    <property type="project" value="TreeGrafter"/>
</dbReference>
<comment type="subcellular location">
    <subcellularLocation>
        <location evidence="2">Cytoplasm</location>
    </subcellularLocation>
</comment>
<dbReference type="InterPro" id="IPR000023">
    <property type="entry name" value="Phosphofructokinase_dom"/>
</dbReference>
<evidence type="ECO:0000256" key="13">
    <source>
        <dbReference type="ARBA" id="ARBA00023152"/>
    </source>
</evidence>
<dbReference type="PANTHER" id="PTHR13697">
    <property type="entry name" value="PHOSPHOFRUCTOKINASE"/>
    <property type="match status" value="1"/>
</dbReference>
<evidence type="ECO:0000313" key="17">
    <source>
        <dbReference type="Proteomes" id="UP000185944"/>
    </source>
</evidence>
<dbReference type="EMBL" id="LTDL01000042">
    <property type="protein sequence ID" value="OAG28892.1"/>
    <property type="molecule type" value="Genomic_DNA"/>
</dbReference>
<feature type="domain" description="Phosphofructokinase" evidence="15">
    <location>
        <begin position="119"/>
        <end position="396"/>
    </location>
</feature>